<dbReference type="Proteomes" id="UP000291525">
    <property type="component" value="Unassembled WGS sequence"/>
</dbReference>
<feature type="transmembrane region" description="Helical" evidence="6">
    <location>
        <begin position="277"/>
        <end position="299"/>
    </location>
</feature>
<dbReference type="CDD" id="cd12827">
    <property type="entry name" value="EcCorA_ZntB-like_u2"/>
    <property type="match status" value="1"/>
</dbReference>
<dbReference type="Gene3D" id="3.30.460.20">
    <property type="entry name" value="CorA soluble domain-like"/>
    <property type="match status" value="1"/>
</dbReference>
<evidence type="ECO:0000256" key="3">
    <source>
        <dbReference type="ARBA" id="ARBA00022692"/>
    </source>
</evidence>
<dbReference type="Gene3D" id="1.20.58.340">
    <property type="entry name" value="Magnesium transport protein CorA, transmembrane region"/>
    <property type="match status" value="2"/>
</dbReference>
<protein>
    <submittedName>
        <fullName evidence="7">Magnesium transporter CorA family protein</fullName>
    </submittedName>
</protein>
<dbReference type="RefSeq" id="WP_130554607.1">
    <property type="nucleotide sequence ID" value="NZ_SHGT01000009.1"/>
</dbReference>
<keyword evidence="4 6" id="KW-1133">Transmembrane helix</keyword>
<dbReference type="PANTHER" id="PTHR47891">
    <property type="entry name" value="TRANSPORTER-RELATED"/>
    <property type="match status" value="1"/>
</dbReference>
<comment type="subcellular location">
    <subcellularLocation>
        <location evidence="1">Membrane</location>
        <topology evidence="1">Multi-pass membrane protein</topology>
    </subcellularLocation>
</comment>
<comment type="similarity">
    <text evidence="2">Belongs to the CorA metal ion transporter (MIT) (TC 1.A.35) family.</text>
</comment>
<organism evidence="7 8">
    <name type="scientific">Streptococcus parasuis</name>
    <dbReference type="NCBI Taxonomy" id="1501662"/>
    <lineage>
        <taxon>Bacteria</taxon>
        <taxon>Bacillati</taxon>
        <taxon>Bacillota</taxon>
        <taxon>Bacilli</taxon>
        <taxon>Lactobacillales</taxon>
        <taxon>Streptococcaceae</taxon>
        <taxon>Streptococcus</taxon>
    </lineage>
</organism>
<evidence type="ECO:0000256" key="1">
    <source>
        <dbReference type="ARBA" id="ARBA00004141"/>
    </source>
</evidence>
<keyword evidence="5 6" id="KW-0472">Membrane</keyword>
<dbReference type="InterPro" id="IPR002523">
    <property type="entry name" value="MgTranspt_CorA/ZnTranspt_ZntB"/>
</dbReference>
<dbReference type="AlphaFoldDB" id="A0A4Q8L2R6"/>
<dbReference type="Pfam" id="PF01544">
    <property type="entry name" value="CorA"/>
    <property type="match status" value="1"/>
</dbReference>
<name>A0A4Q8L2R6_9STRE</name>
<feature type="transmembrane region" description="Helical" evidence="6">
    <location>
        <begin position="243"/>
        <end position="265"/>
    </location>
</feature>
<dbReference type="SUPFAM" id="SSF144083">
    <property type="entry name" value="Magnesium transport protein CorA, transmembrane region"/>
    <property type="match status" value="1"/>
</dbReference>
<dbReference type="EMBL" id="SHGT01000009">
    <property type="protein sequence ID" value="TAA14449.1"/>
    <property type="molecule type" value="Genomic_DNA"/>
</dbReference>
<evidence type="ECO:0000313" key="8">
    <source>
        <dbReference type="Proteomes" id="UP000291525"/>
    </source>
</evidence>
<dbReference type="GO" id="GO:0016020">
    <property type="term" value="C:membrane"/>
    <property type="evidence" value="ECO:0007669"/>
    <property type="project" value="UniProtKB-SubCell"/>
</dbReference>
<dbReference type="InterPro" id="IPR045863">
    <property type="entry name" value="CorA_TM1_TM2"/>
</dbReference>
<sequence>MIEKRFGNNNELSWIIIHSEREMIDKQLVEDYGLDKELVSYALDKNERAHLQYDVKLDRLLLIFNLLDKTKEDNYYETTPMAFIVQKNQFITIFNARNAYFLEKLEKYLMDHSVMSCFQFLFAALTLTSKEYFPILDQLESDREILNSKLRKRTTKQLLFELSDLETGSVYLQTAANQNALLLEQLRKHPRIQKLGSIELEELDDALIEAEQLSAMTQLDSQLLQQLSGAYNNILNNNLNDNLTILTIISILLAVLSVITGFFGMNVQTPWQNEPLAWIRIVIMSLVLLFIITTLLNWIMSRRN</sequence>
<evidence type="ECO:0000256" key="4">
    <source>
        <dbReference type="ARBA" id="ARBA00022989"/>
    </source>
</evidence>
<evidence type="ECO:0000313" key="7">
    <source>
        <dbReference type="EMBL" id="TAA14449.1"/>
    </source>
</evidence>
<comment type="caution">
    <text evidence="7">The sequence shown here is derived from an EMBL/GenBank/DDBJ whole genome shotgun (WGS) entry which is preliminary data.</text>
</comment>
<proteinExistence type="inferred from homology"/>
<keyword evidence="3 6" id="KW-0812">Transmembrane</keyword>
<evidence type="ECO:0000256" key="5">
    <source>
        <dbReference type="ARBA" id="ARBA00023136"/>
    </source>
</evidence>
<dbReference type="PANTHER" id="PTHR47891:SF1">
    <property type="entry name" value="CORA-MAGNESIUM AND COBALT TRANSPORTER"/>
    <property type="match status" value="1"/>
</dbReference>
<dbReference type="InterPro" id="IPR047199">
    <property type="entry name" value="CorA-like"/>
</dbReference>
<dbReference type="SUPFAM" id="SSF143865">
    <property type="entry name" value="CorA soluble domain-like"/>
    <property type="match status" value="1"/>
</dbReference>
<dbReference type="OrthoDB" id="9803416at2"/>
<dbReference type="InterPro" id="IPR045861">
    <property type="entry name" value="CorA_cytoplasmic_dom"/>
</dbReference>
<reference evidence="7 8" key="1">
    <citation type="submission" date="2019-02" db="EMBL/GenBank/DDBJ databases">
        <title>First genome of the species Streptococcus parasuis.</title>
        <authorList>
            <person name="Stevens M.J.A."/>
            <person name="Stephan R."/>
        </authorList>
    </citation>
    <scope>NUCLEOTIDE SEQUENCE [LARGE SCALE GENOMIC DNA]</scope>
    <source>
        <strain evidence="7 8">4253</strain>
    </source>
</reference>
<evidence type="ECO:0000256" key="2">
    <source>
        <dbReference type="ARBA" id="ARBA00009765"/>
    </source>
</evidence>
<evidence type="ECO:0000256" key="6">
    <source>
        <dbReference type="SAM" id="Phobius"/>
    </source>
</evidence>
<dbReference type="GO" id="GO:0046873">
    <property type="term" value="F:metal ion transmembrane transporter activity"/>
    <property type="evidence" value="ECO:0007669"/>
    <property type="project" value="InterPro"/>
</dbReference>
<gene>
    <name evidence="7" type="ORF">EXW74_02750</name>
</gene>
<accession>A0A4Q8L2R6</accession>